<organism evidence="1 2">
    <name type="scientific">Autumnicola edwardsiae</name>
    <dbReference type="NCBI Taxonomy" id="3075594"/>
    <lineage>
        <taxon>Bacteria</taxon>
        <taxon>Pseudomonadati</taxon>
        <taxon>Bacteroidota</taxon>
        <taxon>Flavobacteriia</taxon>
        <taxon>Flavobacteriales</taxon>
        <taxon>Flavobacteriaceae</taxon>
        <taxon>Autumnicola</taxon>
    </lineage>
</organism>
<gene>
    <name evidence="1" type="ORF">RM529_16045</name>
</gene>
<dbReference type="Pfam" id="PF11964">
    <property type="entry name" value="SpoIIAA-like"/>
    <property type="match status" value="2"/>
</dbReference>
<reference evidence="1 2" key="1">
    <citation type="submission" date="2023-09" db="EMBL/GenBank/DDBJ databases">
        <authorList>
            <person name="Rey-Velasco X."/>
        </authorList>
    </citation>
    <scope>NUCLEOTIDE SEQUENCE [LARGE SCALE GENOMIC DNA]</scope>
    <source>
        <strain evidence="1 2">F297</strain>
    </source>
</reference>
<sequence>MLNLKKIENYDIYSFEISDDISEKEMHEFMKLLETKASDKKIKLLGIFNEFPGFENFKAFNETLKIKSKAFNAIEKYAILTDKSWLEALLPIGNMLTPNIPMKSFKLDERTEAIEWLDDDLNNTVNAREHLTNMEIEKISGTQIYRFVIDERLDEPGVEALYEIFKDDQKDQIKLMAVLKNFKAYKDINVILSGIKVDVAALNKIARYAILTDEKWIASVSEMEGKIFKNINIKAFPLDKEHEAMDWLKE</sequence>
<proteinExistence type="predicted"/>
<dbReference type="InterPro" id="IPR036513">
    <property type="entry name" value="STAS_dom_sf"/>
</dbReference>
<dbReference type="Proteomes" id="UP001248819">
    <property type="component" value="Unassembled WGS sequence"/>
</dbReference>
<keyword evidence="2" id="KW-1185">Reference proteome</keyword>
<dbReference type="Gene3D" id="3.40.50.10600">
    <property type="entry name" value="SpoIIaa-like domains"/>
    <property type="match status" value="2"/>
</dbReference>
<evidence type="ECO:0000313" key="2">
    <source>
        <dbReference type="Proteomes" id="UP001248819"/>
    </source>
</evidence>
<dbReference type="InterPro" id="IPR021866">
    <property type="entry name" value="SpoIIAA-like"/>
</dbReference>
<evidence type="ECO:0000313" key="1">
    <source>
        <dbReference type="EMBL" id="MDT0651665.1"/>
    </source>
</evidence>
<protein>
    <submittedName>
        <fullName evidence="1">STAS/SEC14 domain-containing protein</fullName>
    </submittedName>
</protein>
<name>A0ABU3CZ67_9FLAO</name>
<dbReference type="EMBL" id="JAVRHP010000152">
    <property type="protein sequence ID" value="MDT0651665.1"/>
    <property type="molecule type" value="Genomic_DNA"/>
</dbReference>
<comment type="caution">
    <text evidence="1">The sequence shown here is derived from an EMBL/GenBank/DDBJ whole genome shotgun (WGS) entry which is preliminary data.</text>
</comment>
<dbReference type="RefSeq" id="WP_311485759.1">
    <property type="nucleotide sequence ID" value="NZ_JAVRHP010000152.1"/>
</dbReference>
<dbReference type="InterPro" id="IPR038396">
    <property type="entry name" value="SpoIIAA-like_sf"/>
</dbReference>
<accession>A0ABU3CZ67</accession>
<dbReference type="SUPFAM" id="SSF52091">
    <property type="entry name" value="SpoIIaa-like"/>
    <property type="match status" value="2"/>
</dbReference>